<dbReference type="AlphaFoldDB" id="A0A3S4HN24"/>
<evidence type="ECO:0000313" key="1">
    <source>
        <dbReference type="EMBL" id="VEB50578.1"/>
    </source>
</evidence>
<dbReference type="Pfam" id="PF21799">
    <property type="entry name" value="MurD-like_N"/>
    <property type="match status" value="1"/>
</dbReference>
<accession>A0A3S4HN24</accession>
<keyword evidence="1" id="KW-0436">Ligase</keyword>
<protein>
    <submittedName>
        <fullName evidence="1">UDP-N-acetylmuramoyl-L-alanine:D-glutamate ligase</fullName>
        <ecNumber evidence="1">6.3.2.9</ecNumber>
    </submittedName>
</protein>
<dbReference type="Proteomes" id="UP000269208">
    <property type="component" value="Chromosome"/>
</dbReference>
<gene>
    <name evidence="1" type="primary">murD_5</name>
    <name evidence="1" type="ORF">NCTC6754_00256</name>
</gene>
<dbReference type="SUPFAM" id="SSF51984">
    <property type="entry name" value="MurCD N-terminal domain"/>
    <property type="match status" value="1"/>
</dbReference>
<dbReference type="GO" id="GO:0008764">
    <property type="term" value="F:UDP-N-acetylmuramoylalanine-D-glutamate ligase activity"/>
    <property type="evidence" value="ECO:0007669"/>
    <property type="project" value="UniProtKB-EC"/>
</dbReference>
<organism evidence="1 2">
    <name type="scientific">Salmonella enterica I</name>
    <dbReference type="NCBI Taxonomy" id="59201"/>
    <lineage>
        <taxon>Bacteria</taxon>
        <taxon>Pseudomonadati</taxon>
        <taxon>Pseudomonadota</taxon>
        <taxon>Gammaproteobacteria</taxon>
        <taxon>Enterobacterales</taxon>
        <taxon>Enterobacteriaceae</taxon>
        <taxon>Salmonella</taxon>
    </lineage>
</organism>
<sequence length="70" mass="7521">MIVRFWDYFADAGADWPGNAEGTLIMADYQDKNVVIIGLGLTGLSCVDFFSRPRRDAAGDGYSRDAAGSG</sequence>
<proteinExistence type="predicted"/>
<name>A0A3S4HN24_SALET</name>
<dbReference type="EMBL" id="LR134190">
    <property type="protein sequence ID" value="VEB50578.1"/>
    <property type="molecule type" value="Genomic_DNA"/>
</dbReference>
<evidence type="ECO:0000313" key="2">
    <source>
        <dbReference type="Proteomes" id="UP000269208"/>
    </source>
</evidence>
<dbReference type="EC" id="6.3.2.9" evidence="1"/>
<reference evidence="1 2" key="1">
    <citation type="submission" date="2018-12" db="EMBL/GenBank/DDBJ databases">
        <authorList>
            <consortium name="Pathogen Informatics"/>
        </authorList>
    </citation>
    <scope>NUCLEOTIDE SEQUENCE [LARGE SCALE GENOMIC DNA]</scope>
    <source>
        <strain evidence="1 2">NCTC6754</strain>
    </source>
</reference>